<feature type="transmembrane region" description="Helical" evidence="1">
    <location>
        <begin position="79"/>
        <end position="99"/>
    </location>
</feature>
<feature type="transmembrane region" description="Helical" evidence="1">
    <location>
        <begin position="111"/>
        <end position="133"/>
    </location>
</feature>
<accession>A0A381Z0Q1</accession>
<dbReference type="InterPro" id="IPR025461">
    <property type="entry name" value="ABA4-like"/>
</dbReference>
<keyword evidence="1" id="KW-0812">Transmembrane</keyword>
<organism evidence="2">
    <name type="scientific">marine metagenome</name>
    <dbReference type="NCBI Taxonomy" id="408172"/>
    <lineage>
        <taxon>unclassified sequences</taxon>
        <taxon>metagenomes</taxon>
        <taxon>ecological metagenomes</taxon>
    </lineage>
</organism>
<evidence type="ECO:0008006" key="3">
    <source>
        <dbReference type="Google" id="ProtNLM"/>
    </source>
</evidence>
<dbReference type="AlphaFoldDB" id="A0A381Z0Q1"/>
<feature type="transmembrane region" description="Helical" evidence="1">
    <location>
        <begin position="28"/>
        <end position="48"/>
    </location>
</feature>
<proteinExistence type="predicted"/>
<dbReference type="EMBL" id="UINC01019473">
    <property type="protein sequence ID" value="SVA82452.1"/>
    <property type="molecule type" value="Genomic_DNA"/>
</dbReference>
<dbReference type="PANTHER" id="PTHR34543">
    <property type="entry name" value="PROTEIN ABA DEFICIENT 4, CHLOROPLASTIC"/>
    <property type="match status" value="1"/>
</dbReference>
<dbReference type="Pfam" id="PF14108">
    <property type="entry name" value="ABA4-like"/>
    <property type="match status" value="1"/>
</dbReference>
<name>A0A381Z0Q1_9ZZZZ</name>
<evidence type="ECO:0000256" key="1">
    <source>
        <dbReference type="SAM" id="Phobius"/>
    </source>
</evidence>
<sequence>MIYLWLNIGVMPFWILLFFFPQTKLCKIFVTSIFPILIFAAVDLYLILEIYKTGFNLLNGFNLYLGLDELINLFSDQNYVILFWVHFLAINLFCGSWIVKDYQRNNMPKFLVFFPLLLTYFIGPLGIFIYWLFRIFYSKKIDLYE</sequence>
<gene>
    <name evidence="2" type="ORF">METZ01_LOCUS135306</name>
</gene>
<keyword evidence="1" id="KW-1133">Transmembrane helix</keyword>
<reference evidence="2" key="1">
    <citation type="submission" date="2018-05" db="EMBL/GenBank/DDBJ databases">
        <authorList>
            <person name="Lanie J.A."/>
            <person name="Ng W.-L."/>
            <person name="Kazmierczak K.M."/>
            <person name="Andrzejewski T.M."/>
            <person name="Davidsen T.M."/>
            <person name="Wayne K.J."/>
            <person name="Tettelin H."/>
            <person name="Glass J.I."/>
            <person name="Rusch D."/>
            <person name="Podicherti R."/>
            <person name="Tsui H.-C.T."/>
            <person name="Winkler M.E."/>
        </authorList>
    </citation>
    <scope>NUCLEOTIDE SEQUENCE</scope>
</reference>
<dbReference type="PANTHER" id="PTHR34543:SF1">
    <property type="entry name" value="PROTEIN ABA DEFICIENT 4, CHLOROPLASTIC"/>
    <property type="match status" value="1"/>
</dbReference>
<evidence type="ECO:0000313" key="2">
    <source>
        <dbReference type="EMBL" id="SVA82452.1"/>
    </source>
</evidence>
<feature type="transmembrane region" description="Helical" evidence="1">
    <location>
        <begin position="6"/>
        <end position="21"/>
    </location>
</feature>
<protein>
    <recommendedName>
        <fullName evidence="3">DUF4281 domain-containing protein</fullName>
    </recommendedName>
</protein>
<keyword evidence="1" id="KW-0472">Membrane</keyword>